<gene>
    <name evidence="2" type="ORF">CBM2586_B90329</name>
</gene>
<reference evidence="2 3" key="1">
    <citation type="submission" date="2018-01" db="EMBL/GenBank/DDBJ databases">
        <authorList>
            <person name="Clerissi C."/>
        </authorList>
    </citation>
    <scope>NUCLEOTIDE SEQUENCE [LARGE SCALE GENOMIC DNA]</scope>
    <source>
        <strain evidence="2">Cupriavidus taiwanensis LMG 19430</strain>
    </source>
</reference>
<dbReference type="AlphaFoldDB" id="A0A976ACE6"/>
<name>A0A976ACE6_9BURK</name>
<feature type="region of interest" description="Disordered" evidence="1">
    <location>
        <begin position="1"/>
        <end position="48"/>
    </location>
</feature>
<organism evidence="2 3">
    <name type="scientific">Cupriavidus taiwanensis</name>
    <dbReference type="NCBI Taxonomy" id="164546"/>
    <lineage>
        <taxon>Bacteria</taxon>
        <taxon>Pseudomonadati</taxon>
        <taxon>Pseudomonadota</taxon>
        <taxon>Betaproteobacteria</taxon>
        <taxon>Burkholderiales</taxon>
        <taxon>Burkholderiaceae</taxon>
        <taxon>Cupriavidus</taxon>
    </lineage>
</organism>
<evidence type="ECO:0000313" key="3">
    <source>
        <dbReference type="Proteomes" id="UP000257016"/>
    </source>
</evidence>
<sequence>MLPSPARGRGTGKDGRRHHKVSRQGARHACPLSHRLSRTERNKKAKPLLPPQAALFPRKETIWVPSPEPRSWCMR</sequence>
<dbReference type="EMBL" id="OFSN01000027">
    <property type="protein sequence ID" value="SOY76443.1"/>
    <property type="molecule type" value="Genomic_DNA"/>
</dbReference>
<evidence type="ECO:0000313" key="2">
    <source>
        <dbReference type="EMBL" id="SOY76443.1"/>
    </source>
</evidence>
<protein>
    <submittedName>
        <fullName evidence="2">Uncharacterized protein</fullName>
    </submittedName>
</protein>
<comment type="caution">
    <text evidence="2">The sequence shown here is derived from an EMBL/GenBank/DDBJ whole genome shotgun (WGS) entry which is preliminary data.</text>
</comment>
<dbReference type="Proteomes" id="UP000257016">
    <property type="component" value="Unassembled WGS sequence"/>
</dbReference>
<evidence type="ECO:0000256" key="1">
    <source>
        <dbReference type="SAM" id="MobiDB-lite"/>
    </source>
</evidence>
<feature type="compositionally biased region" description="Basic residues" evidence="1">
    <location>
        <begin position="15"/>
        <end position="26"/>
    </location>
</feature>
<accession>A0A976ACE6</accession>
<proteinExistence type="predicted"/>